<sequence length="414" mass="45598">MQPIIKHSVITTYGVLCSLIVGFLLGRFYLLQGQLIEWIGIGTAFRPVFNAVWLLAVGTLIYLVHHTTGQLPKPLPKIKAEFKQTGTASYRYVLLQMVIPAIILTSGTSLGPEATLVSSTALYGIWLMEKCRYLNANWSQLWHRGGWTVLGAFLLPHRYRQTATPHTKERIWTPQTIGFFVVGVISFYLTCKLGGEPSVIVYLGQFNWHPMELAWLLPLMLLGYLIGQLELRLTQGLTALINKWFTHKVACLALGGIAIYLASLWLPAINFSGMANFHLLATSWQQQSIGFLVGSALLKLILLVICLNTGWIGGDIFPVLFCATAQGIAISQLLPHLNMVFVVGVIAISMGGTILESPLVAGGVMGIMFLPPNMLIVSTLVTAILVVAERVAFPRMALLGDQLRQQLLPSNYEN</sequence>
<evidence type="ECO:0000313" key="6">
    <source>
        <dbReference type="EMBL" id="KRN15959.1"/>
    </source>
</evidence>
<evidence type="ECO:0000256" key="2">
    <source>
        <dbReference type="ARBA" id="ARBA00022692"/>
    </source>
</evidence>
<evidence type="ECO:0008006" key="8">
    <source>
        <dbReference type="Google" id="ProtNLM"/>
    </source>
</evidence>
<feature type="transmembrane region" description="Helical" evidence="5">
    <location>
        <begin position="12"/>
        <end position="31"/>
    </location>
</feature>
<dbReference type="InterPro" id="IPR014743">
    <property type="entry name" value="Cl-channel_core"/>
</dbReference>
<accession>A0A0R2ES85</accession>
<dbReference type="GO" id="GO:0016020">
    <property type="term" value="C:membrane"/>
    <property type="evidence" value="ECO:0007669"/>
    <property type="project" value="UniProtKB-SubCell"/>
</dbReference>
<dbReference type="PANTHER" id="PTHR43427">
    <property type="entry name" value="CHLORIDE CHANNEL PROTEIN CLC-E"/>
    <property type="match status" value="1"/>
</dbReference>
<dbReference type="Proteomes" id="UP000051442">
    <property type="component" value="Unassembled WGS sequence"/>
</dbReference>
<feature type="transmembrane region" description="Helical" evidence="5">
    <location>
        <begin position="289"/>
        <end position="312"/>
    </location>
</feature>
<dbReference type="CDD" id="cd00400">
    <property type="entry name" value="Voltage_gated_ClC"/>
    <property type="match status" value="1"/>
</dbReference>
<dbReference type="OrthoDB" id="2729535at2"/>
<protein>
    <recommendedName>
        <fullName evidence="8">Chloride channel protein EriC</fullName>
    </recommendedName>
</protein>
<feature type="transmembrane region" description="Helical" evidence="5">
    <location>
        <begin position="367"/>
        <end position="388"/>
    </location>
</feature>
<evidence type="ECO:0000256" key="5">
    <source>
        <dbReference type="SAM" id="Phobius"/>
    </source>
</evidence>
<dbReference type="InterPro" id="IPR001807">
    <property type="entry name" value="ClC"/>
</dbReference>
<keyword evidence="4 5" id="KW-0472">Membrane</keyword>
<feature type="transmembrane region" description="Helical" evidence="5">
    <location>
        <begin position="249"/>
        <end position="269"/>
    </location>
</feature>
<evidence type="ECO:0000313" key="7">
    <source>
        <dbReference type="Proteomes" id="UP000051442"/>
    </source>
</evidence>
<gene>
    <name evidence="6" type="ORF">FD14_GL002766</name>
</gene>
<evidence type="ECO:0000256" key="4">
    <source>
        <dbReference type="ARBA" id="ARBA00023136"/>
    </source>
</evidence>
<organism evidence="6 7">
    <name type="scientific">Secundilactobacillus similis DSM 23365 = JCM 2765</name>
    <dbReference type="NCBI Taxonomy" id="1423804"/>
    <lineage>
        <taxon>Bacteria</taxon>
        <taxon>Bacillati</taxon>
        <taxon>Bacillota</taxon>
        <taxon>Bacilli</taxon>
        <taxon>Lactobacillales</taxon>
        <taxon>Lactobacillaceae</taxon>
        <taxon>Secundilactobacillus</taxon>
    </lineage>
</organism>
<dbReference type="PANTHER" id="PTHR43427:SF12">
    <property type="entry name" value="CHLORIDE TRANSPORTER"/>
    <property type="match status" value="1"/>
</dbReference>
<dbReference type="PATRIC" id="fig|1423804.4.peg.2981"/>
<reference evidence="6 7" key="1">
    <citation type="journal article" date="2015" name="Genome Announc.">
        <title>Expanding the biotechnology potential of lactobacilli through comparative genomics of 213 strains and associated genera.</title>
        <authorList>
            <person name="Sun Z."/>
            <person name="Harris H.M."/>
            <person name="McCann A."/>
            <person name="Guo C."/>
            <person name="Argimon S."/>
            <person name="Zhang W."/>
            <person name="Yang X."/>
            <person name="Jeffery I.B."/>
            <person name="Cooney J.C."/>
            <person name="Kagawa T.F."/>
            <person name="Liu W."/>
            <person name="Song Y."/>
            <person name="Salvetti E."/>
            <person name="Wrobel A."/>
            <person name="Rasinkangas P."/>
            <person name="Parkhill J."/>
            <person name="Rea M.C."/>
            <person name="O'Sullivan O."/>
            <person name="Ritari J."/>
            <person name="Douillard F.P."/>
            <person name="Paul Ross R."/>
            <person name="Yang R."/>
            <person name="Briner A.E."/>
            <person name="Felis G.E."/>
            <person name="de Vos W.M."/>
            <person name="Barrangou R."/>
            <person name="Klaenhammer T.R."/>
            <person name="Caufield P.W."/>
            <person name="Cui Y."/>
            <person name="Zhang H."/>
            <person name="O'Toole P.W."/>
        </authorList>
    </citation>
    <scope>NUCLEOTIDE SEQUENCE [LARGE SCALE GENOMIC DNA]</scope>
    <source>
        <strain evidence="6 7">DSM 23365</strain>
    </source>
</reference>
<dbReference type="RefSeq" id="WP_054733917.1">
    <property type="nucleotide sequence ID" value="NZ_AYZM01000177.1"/>
</dbReference>
<dbReference type="Gene3D" id="1.10.3080.10">
    <property type="entry name" value="Clc chloride channel"/>
    <property type="match status" value="1"/>
</dbReference>
<dbReference type="SUPFAM" id="SSF81340">
    <property type="entry name" value="Clc chloride channel"/>
    <property type="match status" value="1"/>
</dbReference>
<evidence type="ECO:0000256" key="1">
    <source>
        <dbReference type="ARBA" id="ARBA00004141"/>
    </source>
</evidence>
<feature type="transmembrane region" description="Helical" evidence="5">
    <location>
        <begin position="171"/>
        <end position="190"/>
    </location>
</feature>
<feature type="transmembrane region" description="Helical" evidence="5">
    <location>
        <begin position="51"/>
        <end position="71"/>
    </location>
</feature>
<comment type="caution">
    <text evidence="6">The sequence shown here is derived from an EMBL/GenBank/DDBJ whole genome shotgun (WGS) entry which is preliminary data.</text>
</comment>
<feature type="transmembrane region" description="Helical" evidence="5">
    <location>
        <begin position="333"/>
        <end position="355"/>
    </location>
</feature>
<dbReference type="GO" id="GO:0015108">
    <property type="term" value="F:chloride transmembrane transporter activity"/>
    <property type="evidence" value="ECO:0007669"/>
    <property type="project" value="InterPro"/>
</dbReference>
<dbReference type="EMBL" id="AYZM01000177">
    <property type="protein sequence ID" value="KRN15959.1"/>
    <property type="molecule type" value="Genomic_DNA"/>
</dbReference>
<dbReference type="AlphaFoldDB" id="A0A0R2ES85"/>
<keyword evidence="7" id="KW-1185">Reference proteome</keyword>
<evidence type="ECO:0000256" key="3">
    <source>
        <dbReference type="ARBA" id="ARBA00022989"/>
    </source>
</evidence>
<proteinExistence type="predicted"/>
<dbReference type="Pfam" id="PF00654">
    <property type="entry name" value="Voltage_CLC"/>
    <property type="match status" value="1"/>
</dbReference>
<dbReference type="STRING" id="1423804.FD14_GL002766"/>
<feature type="transmembrane region" description="Helical" evidence="5">
    <location>
        <begin position="210"/>
        <end position="229"/>
    </location>
</feature>
<comment type="subcellular location">
    <subcellularLocation>
        <location evidence="1">Membrane</location>
        <topology evidence="1">Multi-pass membrane protein</topology>
    </subcellularLocation>
</comment>
<name>A0A0R2ES85_9LACO</name>
<dbReference type="InterPro" id="IPR050368">
    <property type="entry name" value="ClC-type_chloride_channel"/>
</dbReference>
<keyword evidence="2 5" id="KW-0812">Transmembrane</keyword>
<keyword evidence="3 5" id="KW-1133">Transmembrane helix</keyword>